<proteinExistence type="predicted"/>
<protein>
    <submittedName>
        <fullName evidence="1">Uncharacterized protein</fullName>
    </submittedName>
</protein>
<dbReference type="Proteomes" id="UP000217033">
    <property type="component" value="Unassembled WGS sequence"/>
</dbReference>
<dbReference type="RefSeq" id="WP_084232137.1">
    <property type="nucleotide sequence ID" value="NZ_FWXE01000004.1"/>
</dbReference>
<dbReference type="Gene3D" id="1.20.1480.30">
    <property type="entry name" value="Designed four-helix bundle protein"/>
    <property type="match status" value="1"/>
</dbReference>
<organism evidence="1 2">
    <name type="scientific">Mycoplasmopsis agassizii</name>
    <dbReference type="NCBI Taxonomy" id="33922"/>
    <lineage>
        <taxon>Bacteria</taxon>
        <taxon>Bacillati</taxon>
        <taxon>Mycoplasmatota</taxon>
        <taxon>Mycoplasmoidales</taxon>
        <taxon>Metamycoplasmataceae</taxon>
        <taxon>Mycoplasmopsis</taxon>
    </lineage>
</organism>
<evidence type="ECO:0000313" key="1">
    <source>
        <dbReference type="EMBL" id="PAF54964.1"/>
    </source>
</evidence>
<accession>A0ABX4H4Z7</accession>
<name>A0ABX4H4Z7_9BACT</name>
<dbReference type="EMBL" id="NQMN01000002">
    <property type="protein sequence ID" value="PAF54964.1"/>
    <property type="molecule type" value="Genomic_DNA"/>
</dbReference>
<evidence type="ECO:0000313" key="2">
    <source>
        <dbReference type="Proteomes" id="UP000217033"/>
    </source>
</evidence>
<gene>
    <name evidence="1" type="ORF">CJF60_04490</name>
</gene>
<reference evidence="1" key="1">
    <citation type="submission" date="2017-08" db="EMBL/GenBank/DDBJ databases">
        <authorList>
            <person name="Alvarez-Ponce D."/>
            <person name="Weitzman C.L."/>
            <person name="Tillett R.L."/>
            <person name="Sandmeier F.C."/>
            <person name="Tracy C.R."/>
        </authorList>
    </citation>
    <scope>NUCLEOTIDE SEQUENCE [LARGE SCALE GENOMIC DNA]</scope>
    <source>
        <strain evidence="1">PS6</strain>
    </source>
</reference>
<keyword evidence="2" id="KW-1185">Reference proteome</keyword>
<comment type="caution">
    <text evidence="1">The sequence shown here is derived from an EMBL/GenBank/DDBJ whole genome shotgun (WGS) entry which is preliminary data.</text>
</comment>
<sequence length="152" mass="17206">MKTNNTYKDWSTLSRKISPLFKEYSDLELDLVFNENGGLVCTIKAYKLRTKGGGIMTVEQLAKIVLEGFARIESVIGVMQEDINQLKTDVARIDKTTQVLQKDMVEVKADVARLDKTVSGIQKDVKRIDDTLKSVQKDVKRIDSVLEKNNIK</sequence>